<feature type="region of interest" description="Disordered" evidence="1">
    <location>
        <begin position="1"/>
        <end position="22"/>
    </location>
</feature>
<protein>
    <submittedName>
        <fullName evidence="2">Uncharacterized protein</fullName>
    </submittedName>
</protein>
<organism evidence="2 3">
    <name type="scientific">Pleuronectes platessa</name>
    <name type="common">European plaice</name>
    <dbReference type="NCBI Taxonomy" id="8262"/>
    <lineage>
        <taxon>Eukaryota</taxon>
        <taxon>Metazoa</taxon>
        <taxon>Chordata</taxon>
        <taxon>Craniata</taxon>
        <taxon>Vertebrata</taxon>
        <taxon>Euteleostomi</taxon>
        <taxon>Actinopterygii</taxon>
        <taxon>Neopterygii</taxon>
        <taxon>Teleostei</taxon>
        <taxon>Neoteleostei</taxon>
        <taxon>Acanthomorphata</taxon>
        <taxon>Carangaria</taxon>
        <taxon>Pleuronectiformes</taxon>
        <taxon>Pleuronectoidei</taxon>
        <taxon>Pleuronectidae</taxon>
        <taxon>Pleuronectes</taxon>
    </lineage>
</organism>
<proteinExistence type="predicted"/>
<comment type="caution">
    <text evidence="2">The sequence shown here is derived from an EMBL/GenBank/DDBJ whole genome shotgun (WGS) entry which is preliminary data.</text>
</comment>
<accession>A0A9N7Y7F0</accession>
<evidence type="ECO:0000256" key="1">
    <source>
        <dbReference type="SAM" id="MobiDB-lite"/>
    </source>
</evidence>
<dbReference type="AlphaFoldDB" id="A0A9N7Y7F0"/>
<gene>
    <name evidence="2" type="ORF">PLEPLA_LOCUS3143</name>
</gene>
<feature type="compositionally biased region" description="Basic and acidic residues" evidence="1">
    <location>
        <begin position="1"/>
        <end position="12"/>
    </location>
</feature>
<dbReference type="EMBL" id="CADEAL010000155">
    <property type="protein sequence ID" value="CAB1415427.1"/>
    <property type="molecule type" value="Genomic_DNA"/>
</dbReference>
<dbReference type="Proteomes" id="UP001153269">
    <property type="component" value="Unassembled WGS sequence"/>
</dbReference>
<name>A0A9N7Y7F0_PLEPL</name>
<reference evidence="2" key="1">
    <citation type="submission" date="2020-03" db="EMBL/GenBank/DDBJ databases">
        <authorList>
            <person name="Weist P."/>
        </authorList>
    </citation>
    <scope>NUCLEOTIDE SEQUENCE</scope>
</reference>
<keyword evidence="3" id="KW-1185">Reference proteome</keyword>
<evidence type="ECO:0000313" key="3">
    <source>
        <dbReference type="Proteomes" id="UP001153269"/>
    </source>
</evidence>
<sequence>MATVHRRQEQAERGAVTRRTSSPVWSAECQLPRLVLCQCCDSLAATPKAVSCRICVSSTSDGWSGLSWSGISGSRLKVITDVNASDKLQSGISNSTAALSSNQLQARAK</sequence>
<evidence type="ECO:0000313" key="2">
    <source>
        <dbReference type="EMBL" id="CAB1415427.1"/>
    </source>
</evidence>